<evidence type="ECO:0000256" key="1">
    <source>
        <dbReference type="SAM" id="MobiDB-lite"/>
    </source>
</evidence>
<dbReference type="NCBIfam" id="NF038145">
    <property type="entry name" value="Hvo_1808_fam"/>
    <property type="match status" value="1"/>
</dbReference>
<feature type="compositionally biased region" description="Polar residues" evidence="1">
    <location>
        <begin position="31"/>
        <end position="51"/>
    </location>
</feature>
<dbReference type="RefSeq" id="WP_338008053.1">
    <property type="nucleotide sequence ID" value="NZ_JAOPKB010000007.1"/>
</dbReference>
<dbReference type="EMBL" id="JAOPKB010000007">
    <property type="protein sequence ID" value="MCU4973621.1"/>
    <property type="molecule type" value="Genomic_DNA"/>
</dbReference>
<keyword evidence="4" id="KW-1185">Reference proteome</keyword>
<feature type="region of interest" description="Disordered" evidence="1">
    <location>
        <begin position="27"/>
        <end position="67"/>
    </location>
</feature>
<dbReference type="InterPro" id="IPR047792">
    <property type="entry name" value="Hvo_1808-like"/>
</dbReference>
<organism evidence="3 4">
    <name type="scientific">Natronoglomus mannanivorans</name>
    <dbReference type="NCBI Taxonomy" id="2979990"/>
    <lineage>
        <taxon>Archaea</taxon>
        <taxon>Methanobacteriati</taxon>
        <taxon>Methanobacteriota</taxon>
        <taxon>Stenosarchaea group</taxon>
        <taxon>Halobacteria</taxon>
        <taxon>Halobacteriales</taxon>
        <taxon>Natrialbaceae</taxon>
        <taxon>Natronoglomus</taxon>
    </lineage>
</organism>
<keyword evidence="2" id="KW-1133">Transmembrane helix</keyword>
<comment type="caution">
    <text evidence="3">The sequence shown here is derived from an EMBL/GenBank/DDBJ whole genome shotgun (WGS) entry which is preliminary data.</text>
</comment>
<feature type="transmembrane region" description="Helical" evidence="2">
    <location>
        <begin position="549"/>
        <end position="570"/>
    </location>
</feature>
<gene>
    <name evidence="3" type="ORF">OB955_12845</name>
</gene>
<reference evidence="3 4" key="1">
    <citation type="submission" date="2022-09" db="EMBL/GenBank/DDBJ databases">
        <title>Enrichment on poylsaccharides allowed isolation of novel metabolic and taxonomic groups of Haloarchaea.</title>
        <authorList>
            <person name="Sorokin D.Y."/>
            <person name="Elcheninov A.G."/>
            <person name="Khizhniak T.V."/>
            <person name="Kolganova T.V."/>
            <person name="Kublanov I.V."/>
        </authorList>
    </citation>
    <scope>NUCLEOTIDE SEQUENCE [LARGE SCALE GENOMIC DNA]</scope>
    <source>
        <strain evidence="3 4">AArc-m2/3/4</strain>
    </source>
</reference>
<sequence length="573" mass="63288">MKRTRASVLALLLVVSMVAMPLSAAGAVGTSPMTDHTDTVTGQSVPMSVTAQEDDDRPDDPTTTDTIGYVEGYWYDDDLPVDDRDDAVLEDDELDAVVYRSMARVEVIRERTFDREVDVDVRTREAVREETIADFEDVTEAERLHQNVRFEALFMVDRETDAVDEFAALYSDAVGGYYDPETEEIVVVSDSPETPELDEVILGHELLHALQDQYFDLESYERATRDQATAEEGLIEGDAVTVEREYAQRCEGEWDCVLPSGTPQQPPELNWGIYFTIFQPYDDGPAYVEYLYEQGGWDAVDAAFDEPPASASDVMYPEEDREPAEIEIEDRSSDRWERVEIEDGPDYASFGEGAMATMLAAGAFDDTGQSVVSTEEFLSFDFGGGIDEIHYSQPYTDGWNGDRLVTYTTDEATVDESGYVWETEWLDDGEAEQFVDGYLQLLEVNGGEPVDDRQDTVVIDDEDGFPGAYYVDHDDTTVTIVRAPSVDELEEIREGAAPDGEDTLEAGVSWQGQGESDEAGDEETDTDGEDDADASADDTDDTDTDTDELPGFGIGGALLAVLVGTLALALRRG</sequence>
<proteinExistence type="predicted"/>
<feature type="compositionally biased region" description="Acidic residues" evidence="1">
    <location>
        <begin position="515"/>
        <end position="548"/>
    </location>
</feature>
<evidence type="ECO:0000256" key="2">
    <source>
        <dbReference type="SAM" id="Phobius"/>
    </source>
</evidence>
<dbReference type="Proteomes" id="UP001320972">
    <property type="component" value="Unassembled WGS sequence"/>
</dbReference>
<feature type="region of interest" description="Disordered" evidence="1">
    <location>
        <begin position="495"/>
        <end position="551"/>
    </location>
</feature>
<accession>A0ABT2QFF3</accession>
<evidence type="ECO:0000313" key="3">
    <source>
        <dbReference type="EMBL" id="MCU4973621.1"/>
    </source>
</evidence>
<evidence type="ECO:0000313" key="4">
    <source>
        <dbReference type="Proteomes" id="UP001320972"/>
    </source>
</evidence>
<keyword evidence="2" id="KW-0472">Membrane</keyword>
<keyword evidence="2" id="KW-0812">Transmembrane</keyword>
<name>A0ABT2QFF3_9EURY</name>
<protein>
    <submittedName>
        <fullName evidence="3">Hvo_1808 family surface protein</fullName>
    </submittedName>
</protein>